<name>A0A5D2DA79_GOSDA</name>
<dbReference type="EMBL" id="CM017703">
    <property type="protein sequence ID" value="TYG77445.1"/>
    <property type="molecule type" value="Genomic_DNA"/>
</dbReference>
<keyword evidence="2" id="KW-1185">Reference proteome</keyword>
<reference evidence="1 2" key="1">
    <citation type="submission" date="2019-06" db="EMBL/GenBank/DDBJ databases">
        <title>WGS assembly of Gossypium darwinii.</title>
        <authorList>
            <person name="Chen Z.J."/>
            <person name="Sreedasyam A."/>
            <person name="Ando A."/>
            <person name="Song Q."/>
            <person name="De L."/>
            <person name="Hulse-Kemp A."/>
            <person name="Ding M."/>
            <person name="Ye W."/>
            <person name="Kirkbride R."/>
            <person name="Jenkins J."/>
            <person name="Plott C."/>
            <person name="Lovell J."/>
            <person name="Lin Y.-M."/>
            <person name="Vaughn R."/>
            <person name="Liu B."/>
            <person name="Li W."/>
            <person name="Simpson S."/>
            <person name="Scheffler B."/>
            <person name="Saski C."/>
            <person name="Grover C."/>
            <person name="Hu G."/>
            <person name="Conover J."/>
            <person name="Carlson J."/>
            <person name="Shu S."/>
            <person name="Boston L."/>
            <person name="Williams M."/>
            <person name="Peterson D."/>
            <person name="Mcgee K."/>
            <person name="Jones D."/>
            <person name="Wendel J."/>
            <person name="Stelly D."/>
            <person name="Grimwood J."/>
            <person name="Schmutz J."/>
        </authorList>
    </citation>
    <scope>NUCLEOTIDE SEQUENCE [LARGE SCALE GENOMIC DNA]</scope>
    <source>
        <strain evidence="1">1808015.09</strain>
    </source>
</reference>
<sequence>MDVLPLSPQPLEPPSELLRSTRHHVFAEILPWPVDEITSHQFVYACRFKLLYYRQGVAFYFHKPETHLLSDSDCLDNLYDTSLADCQERTNLRTHEAAICMTGLKKCGVYS</sequence>
<proteinExistence type="predicted"/>
<dbReference type="Proteomes" id="UP000323506">
    <property type="component" value="Chromosome D03"/>
</dbReference>
<evidence type="ECO:0000313" key="1">
    <source>
        <dbReference type="EMBL" id="TYG77445.1"/>
    </source>
</evidence>
<evidence type="ECO:0000313" key="2">
    <source>
        <dbReference type="Proteomes" id="UP000323506"/>
    </source>
</evidence>
<protein>
    <submittedName>
        <fullName evidence="1">Uncharacterized protein</fullName>
    </submittedName>
</protein>
<organism evidence="1 2">
    <name type="scientific">Gossypium darwinii</name>
    <name type="common">Darwin's cotton</name>
    <name type="synonym">Gossypium barbadense var. darwinii</name>
    <dbReference type="NCBI Taxonomy" id="34276"/>
    <lineage>
        <taxon>Eukaryota</taxon>
        <taxon>Viridiplantae</taxon>
        <taxon>Streptophyta</taxon>
        <taxon>Embryophyta</taxon>
        <taxon>Tracheophyta</taxon>
        <taxon>Spermatophyta</taxon>
        <taxon>Magnoliopsida</taxon>
        <taxon>eudicotyledons</taxon>
        <taxon>Gunneridae</taxon>
        <taxon>Pentapetalae</taxon>
        <taxon>rosids</taxon>
        <taxon>malvids</taxon>
        <taxon>Malvales</taxon>
        <taxon>Malvaceae</taxon>
        <taxon>Malvoideae</taxon>
        <taxon>Gossypium</taxon>
    </lineage>
</organism>
<gene>
    <name evidence="1" type="ORF">ES288_D03G195300v1</name>
</gene>
<dbReference type="AlphaFoldDB" id="A0A5D2DA79"/>
<accession>A0A5D2DA79</accession>